<dbReference type="SUPFAM" id="SSF50249">
    <property type="entry name" value="Nucleic acid-binding proteins"/>
    <property type="match status" value="1"/>
</dbReference>
<dbReference type="GO" id="GO:0006260">
    <property type="term" value="P:DNA replication"/>
    <property type="evidence" value="ECO:0007669"/>
    <property type="project" value="InterPro"/>
</dbReference>
<dbReference type="AlphaFoldDB" id="A0A1G2B836"/>
<evidence type="ECO:0000256" key="1">
    <source>
        <dbReference type="ARBA" id="ARBA00023125"/>
    </source>
</evidence>
<dbReference type="PIRSF" id="PIRSF002070">
    <property type="entry name" value="SSB"/>
    <property type="match status" value="1"/>
</dbReference>
<dbReference type="GO" id="GO:0003697">
    <property type="term" value="F:single-stranded DNA binding"/>
    <property type="evidence" value="ECO:0007669"/>
    <property type="project" value="UniProtKB-UniRule"/>
</dbReference>
<proteinExistence type="inferred from homology"/>
<accession>A0A1G2B836</accession>
<evidence type="ECO:0000313" key="5">
    <source>
        <dbReference type="Proteomes" id="UP000176952"/>
    </source>
</evidence>
<comment type="caution">
    <text evidence="4">The sequence shown here is derived from an EMBL/GenBank/DDBJ whole genome shotgun (WGS) entry which is preliminary data.</text>
</comment>
<dbReference type="InterPro" id="IPR011344">
    <property type="entry name" value="ssDNA-bd"/>
</dbReference>
<dbReference type="STRING" id="1798542.A3F54_02875"/>
<evidence type="ECO:0000256" key="2">
    <source>
        <dbReference type="HAMAP-Rule" id="MF_00984"/>
    </source>
</evidence>
<comment type="caution">
    <text evidence="2">Lacks conserved residue(s) required for the propagation of feature annotation.</text>
</comment>
<dbReference type="PANTHER" id="PTHR10302">
    <property type="entry name" value="SINGLE-STRANDED DNA-BINDING PROTEIN"/>
    <property type="match status" value="1"/>
</dbReference>
<evidence type="ECO:0000313" key="4">
    <source>
        <dbReference type="EMBL" id="OGY85331.1"/>
    </source>
</evidence>
<comment type="subunit">
    <text evidence="2">Homotetramer.</text>
</comment>
<dbReference type="Pfam" id="PF00436">
    <property type="entry name" value="SSB"/>
    <property type="match status" value="1"/>
</dbReference>
<dbReference type="GO" id="GO:0009295">
    <property type="term" value="C:nucleoid"/>
    <property type="evidence" value="ECO:0007669"/>
    <property type="project" value="TreeGrafter"/>
</dbReference>
<protein>
    <recommendedName>
        <fullName evidence="2 3">Single-stranded DNA-binding protein</fullName>
        <shortName evidence="2">SSB</shortName>
    </recommendedName>
</protein>
<dbReference type="PANTHER" id="PTHR10302:SF0">
    <property type="entry name" value="SINGLE-STRANDED DNA-BINDING PROTEIN, MITOCHONDRIAL"/>
    <property type="match status" value="1"/>
</dbReference>
<dbReference type="HAMAP" id="MF_00984">
    <property type="entry name" value="SSB"/>
    <property type="match status" value="1"/>
</dbReference>
<evidence type="ECO:0000256" key="3">
    <source>
        <dbReference type="PIRNR" id="PIRNR002070"/>
    </source>
</evidence>
<dbReference type="CDD" id="cd04496">
    <property type="entry name" value="SSB_OBF"/>
    <property type="match status" value="1"/>
</dbReference>
<sequence length="135" mass="15441">MNRVTLIGNVTFDPELRKTPKGTPVASFGFATNMYWKDASTGEKRENAEFHSIIAWRKLAERVGEQIKTGNRLYIEGRLKTRTWEDKEGVKRRRTEVIASNILVLKSKADKKGEETVAEKPMLVEEEVSTEKVPF</sequence>
<dbReference type="Proteomes" id="UP000176952">
    <property type="component" value="Unassembled WGS sequence"/>
</dbReference>
<gene>
    <name evidence="4" type="ORF">A3F54_02875</name>
</gene>
<dbReference type="NCBIfam" id="TIGR00621">
    <property type="entry name" value="ssb"/>
    <property type="match status" value="1"/>
</dbReference>
<dbReference type="InterPro" id="IPR000424">
    <property type="entry name" value="Primosome_PriB/ssb"/>
</dbReference>
<keyword evidence="1 2" id="KW-0238">DNA-binding</keyword>
<dbReference type="InterPro" id="IPR012340">
    <property type="entry name" value="NA-bd_OB-fold"/>
</dbReference>
<dbReference type="EMBL" id="MHKD01000002">
    <property type="protein sequence ID" value="OGY85331.1"/>
    <property type="molecule type" value="Genomic_DNA"/>
</dbReference>
<name>A0A1G2B836_9BACT</name>
<dbReference type="PROSITE" id="PS50935">
    <property type="entry name" value="SSB"/>
    <property type="match status" value="1"/>
</dbReference>
<organism evidence="4 5">
    <name type="scientific">Candidatus Kerfeldbacteria bacterium RIFCSPHIGHO2_12_FULL_48_17</name>
    <dbReference type="NCBI Taxonomy" id="1798542"/>
    <lineage>
        <taxon>Bacteria</taxon>
        <taxon>Candidatus Kerfeldiibacteriota</taxon>
    </lineage>
</organism>
<dbReference type="Gene3D" id="2.40.50.140">
    <property type="entry name" value="Nucleic acid-binding proteins"/>
    <property type="match status" value="1"/>
</dbReference>
<reference evidence="4 5" key="1">
    <citation type="journal article" date="2016" name="Nat. Commun.">
        <title>Thousands of microbial genomes shed light on interconnected biogeochemical processes in an aquifer system.</title>
        <authorList>
            <person name="Anantharaman K."/>
            <person name="Brown C.T."/>
            <person name="Hug L.A."/>
            <person name="Sharon I."/>
            <person name="Castelle C.J."/>
            <person name="Probst A.J."/>
            <person name="Thomas B.C."/>
            <person name="Singh A."/>
            <person name="Wilkins M.J."/>
            <person name="Karaoz U."/>
            <person name="Brodie E.L."/>
            <person name="Williams K.H."/>
            <person name="Hubbard S.S."/>
            <person name="Banfield J.F."/>
        </authorList>
    </citation>
    <scope>NUCLEOTIDE SEQUENCE [LARGE SCALE GENOMIC DNA]</scope>
</reference>